<dbReference type="InterPro" id="IPR044236">
    <property type="entry name" value="GDPD4"/>
</dbReference>
<dbReference type="EMBL" id="FO082273">
    <property type="protein sequence ID" value="CCO16947.1"/>
    <property type="molecule type" value="Genomic_DNA"/>
</dbReference>
<dbReference type="GO" id="GO:0008889">
    <property type="term" value="F:glycerophosphodiester phosphodiesterase activity"/>
    <property type="evidence" value="ECO:0007669"/>
    <property type="project" value="UniProtKB-EC"/>
</dbReference>
<name>K8EFQ6_9CHLO</name>
<dbReference type="OrthoDB" id="1058301at2759"/>
<protein>
    <recommendedName>
        <fullName evidence="1">glycerophosphodiester phosphodiesterase</fullName>
        <ecNumber evidence="1">3.1.4.46</ecNumber>
    </recommendedName>
</protein>
<keyword evidence="2" id="KW-0319">Glycerol metabolism</keyword>
<dbReference type="Pfam" id="PF03009">
    <property type="entry name" value="GDPD"/>
    <property type="match status" value="1"/>
</dbReference>
<dbReference type="InterPro" id="IPR030395">
    <property type="entry name" value="GP_PDE_dom"/>
</dbReference>
<feature type="domain" description="GP-PDE" evidence="5">
    <location>
        <begin position="159"/>
        <end position="428"/>
    </location>
</feature>
<dbReference type="GeneID" id="19015459"/>
<evidence type="ECO:0000259" key="5">
    <source>
        <dbReference type="PROSITE" id="PS51704"/>
    </source>
</evidence>
<dbReference type="GO" id="GO:0006629">
    <property type="term" value="P:lipid metabolic process"/>
    <property type="evidence" value="ECO:0007669"/>
    <property type="project" value="InterPro"/>
</dbReference>
<evidence type="ECO:0000256" key="1">
    <source>
        <dbReference type="ARBA" id="ARBA00012247"/>
    </source>
</evidence>
<feature type="compositionally biased region" description="Low complexity" evidence="4">
    <location>
        <begin position="16"/>
        <end position="45"/>
    </location>
</feature>
<dbReference type="AlphaFoldDB" id="K8EFQ6"/>
<accession>K8EFQ6</accession>
<reference evidence="6 7" key="1">
    <citation type="submission" date="2011-10" db="EMBL/GenBank/DDBJ databases">
        <authorList>
            <person name="Genoscope - CEA"/>
        </authorList>
    </citation>
    <scope>NUCLEOTIDE SEQUENCE [LARGE SCALE GENOMIC DNA]</scope>
    <source>
        <strain evidence="6 7">RCC 1105</strain>
    </source>
</reference>
<evidence type="ECO:0000256" key="4">
    <source>
        <dbReference type="SAM" id="MobiDB-lite"/>
    </source>
</evidence>
<dbReference type="GO" id="GO:0006071">
    <property type="term" value="P:glycerol metabolic process"/>
    <property type="evidence" value="ECO:0007669"/>
    <property type="project" value="UniProtKB-KW"/>
</dbReference>
<keyword evidence="7" id="KW-1185">Reference proteome</keyword>
<evidence type="ECO:0000256" key="3">
    <source>
        <dbReference type="ARBA" id="ARBA00047512"/>
    </source>
</evidence>
<dbReference type="InterPro" id="IPR017946">
    <property type="entry name" value="PLC-like_Pdiesterase_TIM-brl"/>
</dbReference>
<organism evidence="6 7">
    <name type="scientific">Bathycoccus prasinos</name>
    <dbReference type="NCBI Taxonomy" id="41875"/>
    <lineage>
        <taxon>Eukaryota</taxon>
        <taxon>Viridiplantae</taxon>
        <taxon>Chlorophyta</taxon>
        <taxon>Mamiellophyceae</taxon>
        <taxon>Mamiellales</taxon>
        <taxon>Bathycoccaceae</taxon>
        <taxon>Bathycoccus</taxon>
    </lineage>
</organism>
<dbReference type="Gene3D" id="3.20.20.190">
    <property type="entry name" value="Phosphatidylinositol (PI) phosphodiesterase"/>
    <property type="match status" value="1"/>
</dbReference>
<proteinExistence type="predicted"/>
<dbReference type="eggNOG" id="KOG2258">
    <property type="taxonomic scope" value="Eukaryota"/>
</dbReference>
<dbReference type="EC" id="3.1.4.46" evidence="1"/>
<dbReference type="KEGG" id="bpg:Bathy06g04780"/>
<sequence length="447" mass="50847">MYPNQRQRPQRGGGRRQQQQQQPSANPRQSSAPGQSSSSPSASAFARGVALISPRGILNQSRRFFDDYQRRRERIGFGRQPRYRPLLAREEYQDGSGFQTPRFLSSWLRGPGGVLLLFSIVSLWFTMRTLDQFTHQTHVDHRDKHVSRKFCEERNERAPLICAHGGLHGGVGQEKGASFPNTVSAFVAASREGFECVEVDVSRTRDNELVCLHSRELKAITNNKFERVQDVTLDVIRMHAKKKGVWISTFREVVDQVVNRGFKQVTIDVKDDPKAGWSGLPEQIFETVFAEDSSNHNGGGRSSNNNKHNSKRSCEECVFWGKTDAMLRKFIEFDGGKHKVGYTVANFSRALRDEGYHELSINRPLGAYCVAIQSEMAEEEKLVRDANDKLGLKTFAWTVSDARRVRKLANNNVDGIVTDDPLIVRNVFEKMRRDCLRGSHHVRDERL</sequence>
<dbReference type="PANTHER" id="PTHR47449:SF2">
    <property type="entry name" value="GLYCEROPHOSPHODIESTER PHOSPHODIESTERASE GDPD4"/>
    <property type="match status" value="1"/>
</dbReference>
<feature type="region of interest" description="Disordered" evidence="4">
    <location>
        <begin position="1"/>
        <end position="45"/>
    </location>
</feature>
<gene>
    <name evidence="6" type="ORF">Bathy06g04780</name>
</gene>
<evidence type="ECO:0000256" key="2">
    <source>
        <dbReference type="ARBA" id="ARBA00022798"/>
    </source>
</evidence>
<dbReference type="PANTHER" id="PTHR47449">
    <property type="entry name" value="GLYCEROPHOSPHODIESTER PHOSPHODIESTERASE GDPD4"/>
    <property type="match status" value="1"/>
</dbReference>
<dbReference type="PROSITE" id="PS51704">
    <property type="entry name" value="GP_PDE"/>
    <property type="match status" value="1"/>
</dbReference>
<evidence type="ECO:0000313" key="6">
    <source>
        <dbReference type="EMBL" id="CCO16947.1"/>
    </source>
</evidence>
<comment type="catalytic activity">
    <reaction evidence="3">
        <text>a sn-glycero-3-phosphodiester + H2O = an alcohol + sn-glycerol 3-phosphate + H(+)</text>
        <dbReference type="Rhea" id="RHEA:12969"/>
        <dbReference type="ChEBI" id="CHEBI:15377"/>
        <dbReference type="ChEBI" id="CHEBI:15378"/>
        <dbReference type="ChEBI" id="CHEBI:30879"/>
        <dbReference type="ChEBI" id="CHEBI:57597"/>
        <dbReference type="ChEBI" id="CHEBI:83408"/>
        <dbReference type="EC" id="3.1.4.46"/>
    </reaction>
</comment>
<dbReference type="STRING" id="41875.K8EFQ6"/>
<evidence type="ECO:0000313" key="7">
    <source>
        <dbReference type="Proteomes" id="UP000198341"/>
    </source>
</evidence>
<dbReference type="Proteomes" id="UP000198341">
    <property type="component" value="Chromosome 6"/>
</dbReference>
<dbReference type="SUPFAM" id="SSF51695">
    <property type="entry name" value="PLC-like phosphodiesterases"/>
    <property type="match status" value="1"/>
</dbReference>
<dbReference type="CDD" id="cd08556">
    <property type="entry name" value="GDPD"/>
    <property type="match status" value="1"/>
</dbReference>
<dbReference type="RefSeq" id="XP_007512347.1">
    <property type="nucleotide sequence ID" value="XM_007512285.1"/>
</dbReference>